<keyword evidence="3" id="KW-1185">Reference proteome</keyword>
<feature type="transmembrane region" description="Helical" evidence="1">
    <location>
        <begin position="28"/>
        <end position="49"/>
    </location>
</feature>
<proteinExistence type="predicted"/>
<dbReference type="EMBL" id="CP036532">
    <property type="protein sequence ID" value="QBK31662.1"/>
    <property type="molecule type" value="Genomic_DNA"/>
</dbReference>
<dbReference type="AlphaFoldDB" id="A0A4P6V2N7"/>
<dbReference type="KEGG" id="rpod:E0E05_14250"/>
<dbReference type="GeneID" id="90768465"/>
<dbReference type="RefSeq" id="WP_131617318.1">
    <property type="nucleotide sequence ID" value="NZ_CP036532.1"/>
</dbReference>
<name>A0A4P6V2N7_9HYPH</name>
<dbReference type="InterPro" id="IPR045519">
    <property type="entry name" value="DUF6476"/>
</dbReference>
<dbReference type="Proteomes" id="UP000293719">
    <property type="component" value="Chromosome"/>
</dbReference>
<keyword evidence="1" id="KW-0812">Transmembrane</keyword>
<evidence type="ECO:0000256" key="1">
    <source>
        <dbReference type="SAM" id="Phobius"/>
    </source>
</evidence>
<reference evidence="2 3" key="1">
    <citation type="journal article" date="2017" name="Int. J. Syst. Evol. Microbiol.">
        <title>Roseitalea porphyridii gen. nov., sp. nov., isolated from a red alga, and reclassification of Hoeflea suaedae Chung et al. 2013 as Pseudohoeflea suaedae gen. nov., comb. nov.</title>
        <authorList>
            <person name="Hyeon J.W."/>
            <person name="Jeong S.E."/>
            <person name="Baek K."/>
            <person name="Jeon C.O."/>
        </authorList>
    </citation>
    <scope>NUCLEOTIDE SEQUENCE [LARGE SCALE GENOMIC DNA]</scope>
    <source>
        <strain evidence="2 3">MA7-20</strain>
    </source>
</reference>
<dbReference type="OrthoDB" id="7869382at2"/>
<keyword evidence="1" id="KW-0472">Membrane</keyword>
<accession>A0A4P6V2N7</accession>
<sequence>MNQLPPELAEEAPLDPAAERVRRKMVRLLAVSIGIMFVGIFAVLAAIVWQMGEATRTTLVDARIALPDAFAIAETDLSADAIMVRGTGVDGAMMLLVFDRATGEMTARYTLGAAPSER</sequence>
<evidence type="ECO:0000313" key="3">
    <source>
        <dbReference type="Proteomes" id="UP000293719"/>
    </source>
</evidence>
<protein>
    <recommendedName>
        <fullName evidence="4">Fimbrial protein</fullName>
    </recommendedName>
</protein>
<dbReference type="Pfam" id="PF20082">
    <property type="entry name" value="DUF6476"/>
    <property type="match status" value="1"/>
</dbReference>
<organism evidence="2 3">
    <name type="scientific">Roseitalea porphyridii</name>
    <dbReference type="NCBI Taxonomy" id="1852022"/>
    <lineage>
        <taxon>Bacteria</taxon>
        <taxon>Pseudomonadati</taxon>
        <taxon>Pseudomonadota</taxon>
        <taxon>Alphaproteobacteria</taxon>
        <taxon>Hyphomicrobiales</taxon>
        <taxon>Ahrensiaceae</taxon>
        <taxon>Roseitalea</taxon>
    </lineage>
</organism>
<keyword evidence="1" id="KW-1133">Transmembrane helix</keyword>
<gene>
    <name evidence="2" type="ORF">E0E05_14250</name>
</gene>
<evidence type="ECO:0008006" key="4">
    <source>
        <dbReference type="Google" id="ProtNLM"/>
    </source>
</evidence>
<evidence type="ECO:0000313" key="2">
    <source>
        <dbReference type="EMBL" id="QBK31662.1"/>
    </source>
</evidence>